<evidence type="ECO:0000256" key="2">
    <source>
        <dbReference type="ARBA" id="ARBA00005369"/>
    </source>
</evidence>
<dbReference type="GO" id="GO:0005737">
    <property type="term" value="C:cytoplasm"/>
    <property type="evidence" value="ECO:0007669"/>
    <property type="project" value="UniProtKB-SubCell"/>
</dbReference>
<dbReference type="CDD" id="cd02440">
    <property type="entry name" value="AdoMet_MTases"/>
    <property type="match status" value="1"/>
</dbReference>
<dbReference type="Pfam" id="PF01135">
    <property type="entry name" value="PCMT"/>
    <property type="match status" value="1"/>
</dbReference>
<gene>
    <name evidence="7" type="primary">pcm</name>
    <name evidence="8" type="ORF">FGF68_07890</name>
</gene>
<comment type="similarity">
    <text evidence="2 7">Belongs to the methyltransferase superfamily. L-isoaspartyl/D-aspartyl protein methyltransferase family.</text>
</comment>
<evidence type="ECO:0000256" key="3">
    <source>
        <dbReference type="ARBA" id="ARBA00022490"/>
    </source>
</evidence>
<comment type="subcellular location">
    <subcellularLocation>
        <location evidence="1 7">Cytoplasm</location>
    </subcellularLocation>
</comment>
<evidence type="ECO:0000313" key="8">
    <source>
        <dbReference type="EMBL" id="TNJ36382.1"/>
    </source>
</evidence>
<dbReference type="PANTHER" id="PTHR11579">
    <property type="entry name" value="PROTEIN-L-ISOASPARTATE O-METHYLTRANSFERASE"/>
    <property type="match status" value="1"/>
</dbReference>
<dbReference type="EMBL" id="VDCI01000006">
    <property type="protein sequence ID" value="TNJ36382.1"/>
    <property type="molecule type" value="Genomic_DNA"/>
</dbReference>
<dbReference type="HAMAP" id="MF_00090">
    <property type="entry name" value="PIMT"/>
    <property type="match status" value="1"/>
</dbReference>
<dbReference type="SUPFAM" id="SSF53335">
    <property type="entry name" value="S-adenosyl-L-methionine-dependent methyltransferases"/>
    <property type="match status" value="1"/>
</dbReference>
<dbReference type="GO" id="GO:0030091">
    <property type="term" value="P:protein repair"/>
    <property type="evidence" value="ECO:0007669"/>
    <property type="project" value="UniProtKB-UniRule"/>
</dbReference>
<dbReference type="Proteomes" id="UP000309544">
    <property type="component" value="Unassembled WGS sequence"/>
</dbReference>
<organism evidence="8 9">
    <name type="scientific">Prosthecochloris vibrioformis</name>
    <name type="common">Chlorobium vibrioforme</name>
    <dbReference type="NCBI Taxonomy" id="1098"/>
    <lineage>
        <taxon>Bacteria</taxon>
        <taxon>Pseudomonadati</taxon>
        <taxon>Chlorobiota</taxon>
        <taxon>Chlorobiia</taxon>
        <taxon>Chlorobiales</taxon>
        <taxon>Chlorobiaceae</taxon>
        <taxon>Prosthecochloris</taxon>
    </lineage>
</organism>
<comment type="caution">
    <text evidence="8">The sequence shown here is derived from an EMBL/GenBank/DDBJ whole genome shotgun (WGS) entry which is preliminary data.</text>
</comment>
<keyword evidence="6 7" id="KW-0949">S-adenosyl-L-methionine</keyword>
<dbReference type="FunFam" id="3.40.50.150:FF:000010">
    <property type="entry name" value="Protein-L-isoaspartate O-methyltransferase"/>
    <property type="match status" value="1"/>
</dbReference>
<dbReference type="EC" id="2.1.1.77" evidence="7"/>
<comment type="function">
    <text evidence="7">Catalyzes the methyl esterification of L-isoaspartyl residues in peptides and proteins that result from spontaneous decomposition of normal L-aspartyl and L-asparaginyl residues. It plays a role in the repair and/or degradation of damaged proteins.</text>
</comment>
<comment type="catalytic activity">
    <reaction evidence="7">
        <text>[protein]-L-isoaspartate + S-adenosyl-L-methionine = [protein]-L-isoaspartate alpha-methyl ester + S-adenosyl-L-homocysteine</text>
        <dbReference type="Rhea" id="RHEA:12705"/>
        <dbReference type="Rhea" id="RHEA-COMP:12143"/>
        <dbReference type="Rhea" id="RHEA-COMP:12144"/>
        <dbReference type="ChEBI" id="CHEBI:57856"/>
        <dbReference type="ChEBI" id="CHEBI:59789"/>
        <dbReference type="ChEBI" id="CHEBI:90596"/>
        <dbReference type="ChEBI" id="CHEBI:90598"/>
        <dbReference type="EC" id="2.1.1.77"/>
    </reaction>
</comment>
<sequence length="220" mass="24814">MQKPEYDEYELQRREMVRQLRLYGIVNERVLKAFSEVERHRFFIPEYRNRAYEDCACPIGYGQTISQPFTVAYMTSMLAERCPSGNVLEIGTGSGYQAAILDAMGYEVRSVERLPELHERVAKLFGELGIPVELRLGDGSLGWPEHAPYQGIIVTAAAPRIPHALKEQLADGGSLIIPVGGAEGQVMTVLTREGYTFHKDTFETFAFVPLVGREGWRRDD</sequence>
<dbReference type="PANTHER" id="PTHR11579:SF0">
    <property type="entry name" value="PROTEIN-L-ISOASPARTATE(D-ASPARTATE) O-METHYLTRANSFERASE"/>
    <property type="match status" value="1"/>
</dbReference>
<name>A0A5C4RZG1_PROVB</name>
<reference evidence="8 9" key="1">
    <citation type="submission" date="2019-05" db="EMBL/GenBank/DDBJ databases">
        <title>Draft Whole-Genome sequence of the green sulfur bacterium Prosthecochloris vibrioformis DSM 260.</title>
        <authorList>
            <person name="Meyer T.E."/>
            <person name="Kyndt J.A."/>
        </authorList>
    </citation>
    <scope>NUCLEOTIDE SEQUENCE [LARGE SCALE GENOMIC DNA]</scope>
    <source>
        <strain evidence="8 9">DSM 260</strain>
    </source>
</reference>
<dbReference type="NCBIfam" id="TIGR00080">
    <property type="entry name" value="pimt"/>
    <property type="match status" value="1"/>
</dbReference>
<dbReference type="Gene3D" id="3.40.50.150">
    <property type="entry name" value="Vaccinia Virus protein VP39"/>
    <property type="match status" value="1"/>
</dbReference>
<proteinExistence type="inferred from homology"/>
<evidence type="ECO:0000256" key="5">
    <source>
        <dbReference type="ARBA" id="ARBA00022679"/>
    </source>
</evidence>
<dbReference type="AlphaFoldDB" id="A0A5C4RZG1"/>
<dbReference type="GO" id="GO:0032259">
    <property type="term" value="P:methylation"/>
    <property type="evidence" value="ECO:0007669"/>
    <property type="project" value="UniProtKB-KW"/>
</dbReference>
<feature type="active site" evidence="7">
    <location>
        <position position="66"/>
    </location>
</feature>
<keyword evidence="9" id="KW-1185">Reference proteome</keyword>
<keyword evidence="3 7" id="KW-0963">Cytoplasm</keyword>
<dbReference type="InterPro" id="IPR029063">
    <property type="entry name" value="SAM-dependent_MTases_sf"/>
</dbReference>
<evidence type="ECO:0000256" key="7">
    <source>
        <dbReference type="HAMAP-Rule" id="MF_00090"/>
    </source>
</evidence>
<keyword evidence="4 7" id="KW-0489">Methyltransferase</keyword>
<dbReference type="GO" id="GO:0004719">
    <property type="term" value="F:protein-L-isoaspartate (D-aspartate) O-methyltransferase activity"/>
    <property type="evidence" value="ECO:0007669"/>
    <property type="project" value="UniProtKB-UniRule"/>
</dbReference>
<keyword evidence="5 7" id="KW-0808">Transferase</keyword>
<evidence type="ECO:0000256" key="4">
    <source>
        <dbReference type="ARBA" id="ARBA00022603"/>
    </source>
</evidence>
<dbReference type="NCBIfam" id="NF001453">
    <property type="entry name" value="PRK00312.1"/>
    <property type="match status" value="1"/>
</dbReference>
<evidence type="ECO:0000256" key="6">
    <source>
        <dbReference type="ARBA" id="ARBA00022691"/>
    </source>
</evidence>
<dbReference type="InterPro" id="IPR000682">
    <property type="entry name" value="PCMT"/>
</dbReference>
<evidence type="ECO:0000313" key="9">
    <source>
        <dbReference type="Proteomes" id="UP000309544"/>
    </source>
</evidence>
<accession>A0A5C4RZG1</accession>
<protein>
    <recommendedName>
        <fullName evidence="7">Protein-L-isoaspartate O-methyltransferase</fullName>
        <ecNumber evidence="7">2.1.1.77</ecNumber>
    </recommendedName>
    <alternativeName>
        <fullName evidence="7">L-isoaspartyl protein carboxyl methyltransferase</fullName>
    </alternativeName>
    <alternativeName>
        <fullName evidence="7">Protein L-isoaspartyl methyltransferase</fullName>
    </alternativeName>
    <alternativeName>
        <fullName evidence="7">Protein-beta-aspartate methyltransferase</fullName>
        <shortName evidence="7">PIMT</shortName>
    </alternativeName>
</protein>
<evidence type="ECO:0000256" key="1">
    <source>
        <dbReference type="ARBA" id="ARBA00004496"/>
    </source>
</evidence>